<feature type="compositionally biased region" description="Basic and acidic residues" evidence="1">
    <location>
        <begin position="26"/>
        <end position="44"/>
    </location>
</feature>
<sequence length="232" mass="25479">MPELAITSTFALAEKDPNTVQGHFSKPQDDGQKQKASKKGEKGNTKPPAGKKSSSSKNEDAKKTASNDKPPSAADLGDVQLEGESDDSVPIYDTCDDIRKKLNEHIAKPGVTQAGFARDLSELIQSQKIQADGIRRFLKLKGPRAGGHNPVFYAAYVYFEKLRLKNGKKKSAKREKLEEAWEEKGGFPREGSHNMHLICPAGTHPTIDYLGKLQRKGTPTYGPIGTKRPRKP</sequence>
<feature type="region of interest" description="Disordered" evidence="1">
    <location>
        <begin position="1"/>
        <end position="90"/>
    </location>
</feature>
<evidence type="ECO:0000313" key="4">
    <source>
        <dbReference type="Proteomes" id="UP001271007"/>
    </source>
</evidence>
<evidence type="ECO:0000259" key="2">
    <source>
        <dbReference type="Pfam" id="PF24852"/>
    </source>
</evidence>
<dbReference type="EMBL" id="JAWDJX010000001">
    <property type="protein sequence ID" value="KAK3058807.1"/>
    <property type="molecule type" value="Genomic_DNA"/>
</dbReference>
<feature type="compositionally biased region" description="Polar residues" evidence="1">
    <location>
        <begin position="1"/>
        <end position="10"/>
    </location>
</feature>
<reference evidence="3" key="1">
    <citation type="submission" date="2023-04" db="EMBL/GenBank/DDBJ databases">
        <title>Black Yeasts Isolated from many extreme environments.</title>
        <authorList>
            <person name="Coleine C."/>
            <person name="Stajich J.E."/>
            <person name="Selbmann L."/>
        </authorList>
    </citation>
    <scope>NUCLEOTIDE SEQUENCE</scope>
    <source>
        <strain evidence="3">CCFEE 5312</strain>
    </source>
</reference>
<evidence type="ECO:0000313" key="3">
    <source>
        <dbReference type="EMBL" id="KAK3058807.1"/>
    </source>
</evidence>
<feature type="compositionally biased region" description="Basic and acidic residues" evidence="1">
    <location>
        <begin position="57"/>
        <end position="66"/>
    </location>
</feature>
<dbReference type="AlphaFoldDB" id="A0AAJ0GJI0"/>
<evidence type="ECO:0000256" key="1">
    <source>
        <dbReference type="SAM" id="MobiDB-lite"/>
    </source>
</evidence>
<accession>A0AAJ0GJI0</accession>
<organism evidence="3 4">
    <name type="scientific">Extremus antarcticus</name>
    <dbReference type="NCBI Taxonomy" id="702011"/>
    <lineage>
        <taxon>Eukaryota</taxon>
        <taxon>Fungi</taxon>
        <taxon>Dikarya</taxon>
        <taxon>Ascomycota</taxon>
        <taxon>Pezizomycotina</taxon>
        <taxon>Dothideomycetes</taxon>
        <taxon>Dothideomycetidae</taxon>
        <taxon>Mycosphaerellales</taxon>
        <taxon>Extremaceae</taxon>
        <taxon>Extremus</taxon>
    </lineage>
</organism>
<proteinExistence type="predicted"/>
<dbReference type="PANTHER" id="PTHR42339">
    <property type="entry name" value="HISTONE H1"/>
    <property type="match status" value="1"/>
</dbReference>
<dbReference type="PANTHER" id="PTHR42339:SF1">
    <property type="entry name" value="HISTONE H1"/>
    <property type="match status" value="1"/>
</dbReference>
<keyword evidence="4" id="KW-1185">Reference proteome</keyword>
<dbReference type="InterPro" id="IPR056143">
    <property type="entry name" value="DUF7726"/>
</dbReference>
<protein>
    <recommendedName>
        <fullName evidence="2">DUF7726 domain-containing protein</fullName>
    </recommendedName>
</protein>
<gene>
    <name evidence="3" type="ORF">LTR09_000372</name>
</gene>
<dbReference type="Proteomes" id="UP001271007">
    <property type="component" value="Unassembled WGS sequence"/>
</dbReference>
<name>A0AAJ0GJI0_9PEZI</name>
<feature type="domain" description="DUF7726" evidence="2">
    <location>
        <begin position="89"/>
        <end position="169"/>
    </location>
</feature>
<dbReference type="Pfam" id="PF24852">
    <property type="entry name" value="DUF7726"/>
    <property type="match status" value="1"/>
</dbReference>
<comment type="caution">
    <text evidence="3">The sequence shown here is derived from an EMBL/GenBank/DDBJ whole genome shotgun (WGS) entry which is preliminary data.</text>
</comment>